<dbReference type="Proteomes" id="UP000095280">
    <property type="component" value="Unplaced"/>
</dbReference>
<dbReference type="SUPFAM" id="SSF101494">
    <property type="entry name" value="Stathmin"/>
    <property type="match status" value="1"/>
</dbReference>
<dbReference type="Gene3D" id="6.10.280.30">
    <property type="match status" value="1"/>
</dbReference>
<feature type="compositionally biased region" description="Basic and acidic residues" evidence="1">
    <location>
        <begin position="56"/>
        <end position="117"/>
    </location>
</feature>
<keyword evidence="2" id="KW-1185">Reference proteome</keyword>
<dbReference type="GO" id="GO:0031110">
    <property type="term" value="P:regulation of microtubule polymerization or depolymerization"/>
    <property type="evidence" value="ECO:0007669"/>
    <property type="project" value="InterPro"/>
</dbReference>
<proteinExistence type="predicted"/>
<dbReference type="PANTHER" id="PTHR10104:SF1">
    <property type="entry name" value="STATHMIN, ISOFORM D"/>
    <property type="match status" value="1"/>
</dbReference>
<protein>
    <submittedName>
        <fullName evidence="3 4">Stathmin</fullName>
    </submittedName>
</protein>
<dbReference type="WBParaSite" id="maker-uti_cns_0007828-snap-gene-0.5-mRNA-1">
    <property type="protein sequence ID" value="maker-uti_cns_0007828-snap-gene-0.5-mRNA-1"/>
    <property type="gene ID" value="maker-uti_cns_0007828-snap-gene-0.5"/>
</dbReference>
<dbReference type="GO" id="GO:0015631">
    <property type="term" value="F:tubulin binding"/>
    <property type="evidence" value="ECO:0007669"/>
    <property type="project" value="TreeGrafter"/>
</dbReference>
<evidence type="ECO:0000313" key="2">
    <source>
        <dbReference type="Proteomes" id="UP000095280"/>
    </source>
</evidence>
<dbReference type="GO" id="GO:0005737">
    <property type="term" value="C:cytoplasm"/>
    <property type="evidence" value="ECO:0007669"/>
    <property type="project" value="TreeGrafter"/>
</dbReference>
<name>A0A1I8HPD2_9PLAT</name>
<reference evidence="3 4" key="1">
    <citation type="submission" date="2016-11" db="UniProtKB">
        <authorList>
            <consortium name="WormBaseParasite"/>
        </authorList>
    </citation>
    <scope>IDENTIFICATION</scope>
</reference>
<dbReference type="AlphaFoldDB" id="A0A1I8HPD2"/>
<evidence type="ECO:0000313" key="3">
    <source>
        <dbReference type="WBParaSite" id="maker-uti_cns_0007216-snap-gene-0.6-mRNA-1"/>
    </source>
</evidence>
<sequence length="123" mass="14070">SPQLNSQAFSIANPAAQTCCRLSTEMSDEQQQHSGGVAFEVSVDDENISPRSGKPHHLEERLEDRNLSPEEIEKRLQEAEERRKKMEEDMLKRVSEHNDKVEKVSKDVEERKKRASESDPPAE</sequence>
<dbReference type="WBParaSite" id="maker-uti_cns_0007216-snap-gene-0.6-mRNA-1">
    <property type="protein sequence ID" value="maker-uti_cns_0007216-snap-gene-0.6-mRNA-1"/>
    <property type="gene ID" value="maker-uti_cns_0007216-snap-gene-0.6"/>
</dbReference>
<accession>A0A1I8HPD2</accession>
<dbReference type="InterPro" id="IPR000956">
    <property type="entry name" value="Stathmin_fam"/>
</dbReference>
<feature type="region of interest" description="Disordered" evidence="1">
    <location>
        <begin position="24"/>
        <end position="123"/>
    </location>
</feature>
<dbReference type="PANTHER" id="PTHR10104">
    <property type="entry name" value="STATHMIN"/>
    <property type="match status" value="1"/>
</dbReference>
<dbReference type="GO" id="GO:0007019">
    <property type="term" value="P:microtubule depolymerization"/>
    <property type="evidence" value="ECO:0007669"/>
    <property type="project" value="TreeGrafter"/>
</dbReference>
<dbReference type="GO" id="GO:0043005">
    <property type="term" value="C:neuron projection"/>
    <property type="evidence" value="ECO:0007669"/>
    <property type="project" value="TreeGrafter"/>
</dbReference>
<dbReference type="InterPro" id="IPR036002">
    <property type="entry name" value="Stathmin_sf"/>
</dbReference>
<evidence type="ECO:0000313" key="4">
    <source>
        <dbReference type="WBParaSite" id="maker-uti_cns_0007828-snap-gene-0.5-mRNA-1"/>
    </source>
</evidence>
<organism evidence="2 3">
    <name type="scientific">Macrostomum lignano</name>
    <dbReference type="NCBI Taxonomy" id="282301"/>
    <lineage>
        <taxon>Eukaryota</taxon>
        <taxon>Metazoa</taxon>
        <taxon>Spiralia</taxon>
        <taxon>Lophotrochozoa</taxon>
        <taxon>Platyhelminthes</taxon>
        <taxon>Rhabditophora</taxon>
        <taxon>Macrostomorpha</taxon>
        <taxon>Macrostomida</taxon>
        <taxon>Macrostomidae</taxon>
        <taxon>Macrostomum</taxon>
    </lineage>
</organism>
<dbReference type="GO" id="GO:0031175">
    <property type="term" value="P:neuron projection development"/>
    <property type="evidence" value="ECO:0007669"/>
    <property type="project" value="TreeGrafter"/>
</dbReference>
<evidence type="ECO:0000256" key="1">
    <source>
        <dbReference type="SAM" id="MobiDB-lite"/>
    </source>
</evidence>
<dbReference type="Pfam" id="PF00836">
    <property type="entry name" value="Stathmin"/>
    <property type="match status" value="1"/>
</dbReference>